<protein>
    <submittedName>
        <fullName evidence="5">J domain-containing protein</fullName>
    </submittedName>
</protein>
<evidence type="ECO:0000256" key="3">
    <source>
        <dbReference type="SAM" id="Phobius"/>
    </source>
</evidence>
<keyword evidence="3" id="KW-1133">Transmembrane helix</keyword>
<dbReference type="PROSITE" id="PS50076">
    <property type="entry name" value="DNAJ_2"/>
    <property type="match status" value="1"/>
</dbReference>
<feature type="transmembrane region" description="Helical" evidence="3">
    <location>
        <begin position="187"/>
        <end position="206"/>
    </location>
</feature>
<reference evidence="5 6" key="1">
    <citation type="submission" date="2024-09" db="EMBL/GenBank/DDBJ databases">
        <authorList>
            <person name="Sun Q."/>
            <person name="Mori K."/>
        </authorList>
    </citation>
    <scope>NUCLEOTIDE SEQUENCE [LARGE SCALE GENOMIC DNA]</scope>
    <source>
        <strain evidence="5 6">KCTC 52403</strain>
    </source>
</reference>
<organism evidence="5 6">
    <name type="scientific">Luteimonas padinae</name>
    <dbReference type="NCBI Taxonomy" id="1714359"/>
    <lineage>
        <taxon>Bacteria</taxon>
        <taxon>Pseudomonadati</taxon>
        <taxon>Pseudomonadota</taxon>
        <taxon>Gammaproteobacteria</taxon>
        <taxon>Lysobacterales</taxon>
        <taxon>Lysobacteraceae</taxon>
        <taxon>Luteimonas</taxon>
    </lineage>
</organism>
<dbReference type="Proteomes" id="UP001589898">
    <property type="component" value="Unassembled WGS sequence"/>
</dbReference>
<dbReference type="InterPro" id="IPR032710">
    <property type="entry name" value="NTF2-like_dom_sf"/>
</dbReference>
<dbReference type="InterPro" id="IPR036869">
    <property type="entry name" value="J_dom_sf"/>
</dbReference>
<dbReference type="Gene3D" id="1.10.287.110">
    <property type="entry name" value="DnaJ domain"/>
    <property type="match status" value="1"/>
</dbReference>
<feature type="region of interest" description="Disordered" evidence="2">
    <location>
        <begin position="276"/>
        <end position="331"/>
    </location>
</feature>
<dbReference type="InterPro" id="IPR001623">
    <property type="entry name" value="DnaJ_domain"/>
</dbReference>
<evidence type="ECO:0000256" key="1">
    <source>
        <dbReference type="ARBA" id="ARBA00023186"/>
    </source>
</evidence>
<evidence type="ECO:0000313" key="5">
    <source>
        <dbReference type="EMBL" id="MFC0718591.1"/>
    </source>
</evidence>
<name>A0ABV6T2A0_9GAMM</name>
<keyword evidence="3" id="KW-0812">Transmembrane</keyword>
<feature type="compositionally biased region" description="Low complexity" evidence="2">
    <location>
        <begin position="312"/>
        <end position="327"/>
    </location>
</feature>
<evidence type="ECO:0000256" key="2">
    <source>
        <dbReference type="SAM" id="MobiDB-lite"/>
    </source>
</evidence>
<dbReference type="RefSeq" id="WP_189495346.1">
    <property type="nucleotide sequence ID" value="NZ_BMZT01000003.1"/>
</dbReference>
<feature type="domain" description="J" evidence="4">
    <location>
        <begin position="86"/>
        <end position="151"/>
    </location>
</feature>
<sequence>MGARTGMAGQGGEALELALGLLRAPALRTSLRTRALPEGIGEVLAIASGSSAAAREASARTGHPEAELVEASRFYIQQVLLAEGADAYRNLGAAPDATHAVLREHHHLLMRWLHPDRSEGAQWDSALSTRVNQAWNHLRTPHARATYDATPHTPPAPPAPPVGAAKAATLPPIPYTHLPPPTPIPTGPIAVAFLTIACLALAWLALTREDRLDALRDVAHVPAQDIDVSARMAAPLPRVLADVDAPAPAPAEMPAAEVMAAAALAADVAAQTAAAEAQSLVQPPEAADWPTPATTPTPAPSPTPTPTPTPLPVGAATAATHPTTTTPVDDEGVGEEVAAIAAPTGAGVGGAGVGGAGDSGAGVGGVGDGGAATEDPVRLFRDAEAALDSVTAWFASERGGEPFWLDLPVSLEAAAIRHDLHARHAPAARSRMAIVQPNWTLGSGTASVSGAYRLHGRRGTVETGMLSVQLARRGEHWRIARLHLEPAR</sequence>
<comment type="caution">
    <text evidence="5">The sequence shown here is derived from an EMBL/GenBank/DDBJ whole genome shotgun (WGS) entry which is preliminary data.</text>
</comment>
<accession>A0ABV6T2A0</accession>
<proteinExistence type="predicted"/>
<keyword evidence="3" id="KW-0472">Membrane</keyword>
<keyword evidence="1" id="KW-0143">Chaperone</keyword>
<keyword evidence="6" id="KW-1185">Reference proteome</keyword>
<dbReference type="CDD" id="cd06257">
    <property type="entry name" value="DnaJ"/>
    <property type="match status" value="1"/>
</dbReference>
<dbReference type="SUPFAM" id="SSF54427">
    <property type="entry name" value="NTF2-like"/>
    <property type="match status" value="1"/>
</dbReference>
<dbReference type="EMBL" id="JBHLTF010000032">
    <property type="protein sequence ID" value="MFC0718591.1"/>
    <property type="molecule type" value="Genomic_DNA"/>
</dbReference>
<dbReference type="Pfam" id="PF00226">
    <property type="entry name" value="DnaJ"/>
    <property type="match status" value="1"/>
</dbReference>
<feature type="compositionally biased region" description="Low complexity" evidence="2">
    <location>
        <begin position="276"/>
        <end position="292"/>
    </location>
</feature>
<dbReference type="SUPFAM" id="SSF46565">
    <property type="entry name" value="Chaperone J-domain"/>
    <property type="match status" value="1"/>
</dbReference>
<evidence type="ECO:0000259" key="4">
    <source>
        <dbReference type="PROSITE" id="PS50076"/>
    </source>
</evidence>
<feature type="compositionally biased region" description="Pro residues" evidence="2">
    <location>
        <begin position="293"/>
        <end position="311"/>
    </location>
</feature>
<evidence type="ECO:0000313" key="6">
    <source>
        <dbReference type="Proteomes" id="UP001589898"/>
    </source>
</evidence>
<gene>
    <name evidence="5" type="ORF">ACFFFU_12690</name>
</gene>